<evidence type="ECO:0000313" key="1">
    <source>
        <dbReference type="EMBL" id="AEG60020.1"/>
    </source>
</evidence>
<gene>
    <name evidence="1" type="ordered locus">Desru_1756</name>
</gene>
<keyword evidence="2" id="KW-1185">Reference proteome</keyword>
<dbReference type="OrthoDB" id="1807999at2"/>
<dbReference type="EMBL" id="CP002780">
    <property type="protein sequence ID" value="AEG60020.1"/>
    <property type="molecule type" value="Genomic_DNA"/>
</dbReference>
<protein>
    <submittedName>
        <fullName evidence="1">Uncharacterized protein</fullName>
    </submittedName>
</protein>
<dbReference type="AlphaFoldDB" id="F6DTF8"/>
<organism evidence="1 2">
    <name type="scientific">Desulforamulus ruminis (strain ATCC 23193 / DSM 2154 / NCIMB 8452 / DL)</name>
    <name type="common">Desulfotomaculum ruminis</name>
    <dbReference type="NCBI Taxonomy" id="696281"/>
    <lineage>
        <taxon>Bacteria</taxon>
        <taxon>Bacillati</taxon>
        <taxon>Bacillota</taxon>
        <taxon>Clostridia</taxon>
        <taxon>Eubacteriales</taxon>
        <taxon>Peptococcaceae</taxon>
        <taxon>Desulforamulus</taxon>
    </lineage>
</organism>
<evidence type="ECO:0000313" key="2">
    <source>
        <dbReference type="Proteomes" id="UP000009234"/>
    </source>
</evidence>
<sequence>MPSVDDVIARATATLKASPDLAGVKEWHQVNNLITLVSPGISIGLEKENFEPYDKKYDNVNAFLKIFVWVKDMNPVQGEAEVRRLAHHIRSALNQDIYLGGMIDSGFVAGIEYLSGDAGKGLLLHMAELDYQTSFLALRMEREPAPRIDQVQSDTEINQ</sequence>
<dbReference type="KEGG" id="dru:Desru_1756"/>
<name>F6DTF8_DESRL</name>
<dbReference type="RefSeq" id="WP_013841784.1">
    <property type="nucleotide sequence ID" value="NC_015589.1"/>
</dbReference>
<accession>F6DTF8</accession>
<proteinExistence type="predicted"/>
<dbReference type="Proteomes" id="UP000009234">
    <property type="component" value="Chromosome"/>
</dbReference>
<reference evidence="2" key="1">
    <citation type="submission" date="2011-05" db="EMBL/GenBank/DDBJ databases">
        <title>Complete sequence of Desulfotomaculum ruminis DSM 2154.</title>
        <authorList>
            <person name="Lucas S."/>
            <person name="Copeland A."/>
            <person name="Lapidus A."/>
            <person name="Cheng J.-F."/>
            <person name="Goodwin L."/>
            <person name="Pitluck S."/>
            <person name="Lu M."/>
            <person name="Detter J.C."/>
            <person name="Han C."/>
            <person name="Tapia R."/>
            <person name="Land M."/>
            <person name="Hauser L."/>
            <person name="Kyrpides N."/>
            <person name="Ivanova N."/>
            <person name="Mikhailova N."/>
            <person name="Pagani I."/>
            <person name="Stams A.J.M."/>
            <person name="Plugge C.M."/>
            <person name="Muyzer G."/>
            <person name="Kuever J."/>
            <person name="Parshina S.N."/>
            <person name="Ivanova A.E."/>
            <person name="Nazina T.N."/>
            <person name="Brambilla E."/>
            <person name="Spring S."/>
            <person name="Klenk H.-P."/>
            <person name="Woyke T."/>
        </authorList>
    </citation>
    <scope>NUCLEOTIDE SEQUENCE [LARGE SCALE GENOMIC DNA]</scope>
    <source>
        <strain evidence="2">ATCC 23193 / DSM 2154 / NCIB 8452 / DL</strain>
    </source>
</reference>
<dbReference type="STRING" id="696281.Desru_1756"/>
<dbReference type="eggNOG" id="ENOG5032XWZ">
    <property type="taxonomic scope" value="Bacteria"/>
</dbReference>
<dbReference type="HOGENOM" id="CLU_1676981_0_0_9"/>
<reference evidence="1 2" key="2">
    <citation type="journal article" date="2012" name="Stand. Genomic Sci.">
        <title>Complete genome sequence of the sulfate-reducing firmicute Desulfotomaculum ruminis type strain (DL(T)).</title>
        <authorList>
            <person name="Spring S."/>
            <person name="Visser M."/>
            <person name="Lu M."/>
            <person name="Copeland A."/>
            <person name="Lapidus A."/>
            <person name="Lucas S."/>
            <person name="Cheng J.F."/>
            <person name="Han C."/>
            <person name="Tapia R."/>
            <person name="Goodwin L.A."/>
            <person name="Pitluck S."/>
            <person name="Ivanova N."/>
            <person name="Land M."/>
            <person name="Hauser L."/>
            <person name="Larimer F."/>
            <person name="Rohde M."/>
            <person name="Goker M."/>
            <person name="Detter J.C."/>
            <person name="Kyrpides N.C."/>
            <person name="Woyke T."/>
            <person name="Schaap P.J."/>
            <person name="Plugge C.M."/>
            <person name="Muyzer G."/>
            <person name="Kuever J."/>
            <person name="Pereira I.A."/>
            <person name="Parshina S.N."/>
            <person name="Bernier-Latmani R."/>
            <person name="Stams A.J."/>
            <person name="Klenk H.P."/>
        </authorList>
    </citation>
    <scope>NUCLEOTIDE SEQUENCE [LARGE SCALE GENOMIC DNA]</scope>
    <source>
        <strain evidence="2">ATCC 23193 / DSM 2154 / NCIB 8452 / DL</strain>
    </source>
</reference>